<dbReference type="GO" id="GO:0042276">
    <property type="term" value="P:error-prone translesion synthesis"/>
    <property type="evidence" value="ECO:0007669"/>
    <property type="project" value="TreeGrafter"/>
</dbReference>
<evidence type="ECO:0000256" key="14">
    <source>
        <dbReference type="ARBA" id="ARBA00023204"/>
    </source>
</evidence>
<keyword evidence="4 17" id="KW-0515">Mutator protein</keyword>
<dbReference type="Gene3D" id="3.40.1170.60">
    <property type="match status" value="1"/>
</dbReference>
<evidence type="ECO:0000256" key="7">
    <source>
        <dbReference type="ARBA" id="ARBA00022695"/>
    </source>
</evidence>
<dbReference type="InterPro" id="IPR022880">
    <property type="entry name" value="DNApol_IV"/>
</dbReference>
<dbReference type="Gene3D" id="1.10.150.20">
    <property type="entry name" value="5' to 3' exonuclease, C-terminal subdomain"/>
    <property type="match status" value="1"/>
</dbReference>
<organism evidence="19 20">
    <name type="scientific">Aliidongia dinghuensis</name>
    <dbReference type="NCBI Taxonomy" id="1867774"/>
    <lineage>
        <taxon>Bacteria</taxon>
        <taxon>Pseudomonadati</taxon>
        <taxon>Pseudomonadota</taxon>
        <taxon>Alphaproteobacteria</taxon>
        <taxon>Rhodospirillales</taxon>
        <taxon>Dongiaceae</taxon>
        <taxon>Aliidongia</taxon>
    </lineage>
</organism>
<comment type="subcellular location">
    <subcellularLocation>
        <location evidence="1 17">Cytoplasm</location>
    </subcellularLocation>
</comment>
<dbReference type="GO" id="GO:0005829">
    <property type="term" value="C:cytosol"/>
    <property type="evidence" value="ECO:0007669"/>
    <property type="project" value="TreeGrafter"/>
</dbReference>
<evidence type="ECO:0000256" key="15">
    <source>
        <dbReference type="ARBA" id="ARBA00025589"/>
    </source>
</evidence>
<dbReference type="CDD" id="cd03586">
    <property type="entry name" value="PolY_Pol_IV_kappa"/>
    <property type="match status" value="1"/>
</dbReference>
<dbReference type="Gene3D" id="3.30.70.270">
    <property type="match status" value="1"/>
</dbReference>
<dbReference type="Pfam" id="PF11799">
    <property type="entry name" value="IMS_C"/>
    <property type="match status" value="1"/>
</dbReference>
<dbReference type="Pfam" id="PF00817">
    <property type="entry name" value="IMS"/>
    <property type="match status" value="1"/>
</dbReference>
<evidence type="ECO:0000256" key="16">
    <source>
        <dbReference type="ARBA" id="ARBA00049244"/>
    </source>
</evidence>
<dbReference type="Pfam" id="PF11798">
    <property type="entry name" value="IMS_HHH"/>
    <property type="match status" value="1"/>
</dbReference>
<evidence type="ECO:0000313" key="20">
    <source>
        <dbReference type="Proteomes" id="UP000646365"/>
    </source>
</evidence>
<dbReference type="EMBL" id="BMJQ01000009">
    <property type="protein sequence ID" value="GGF26585.1"/>
    <property type="molecule type" value="Genomic_DNA"/>
</dbReference>
<dbReference type="PANTHER" id="PTHR11076:SF33">
    <property type="entry name" value="DNA POLYMERASE KAPPA"/>
    <property type="match status" value="1"/>
</dbReference>
<keyword evidence="6 17" id="KW-0808">Transferase</keyword>
<evidence type="ECO:0000256" key="6">
    <source>
        <dbReference type="ARBA" id="ARBA00022679"/>
    </source>
</evidence>
<protein>
    <recommendedName>
        <fullName evidence="17">DNA polymerase IV</fullName>
        <shortName evidence="17">Pol IV</shortName>
        <ecNumber evidence="17">2.7.7.7</ecNumber>
    </recommendedName>
</protein>
<dbReference type="InterPro" id="IPR050116">
    <property type="entry name" value="DNA_polymerase-Y"/>
</dbReference>
<keyword evidence="14 17" id="KW-0234">DNA repair</keyword>
<keyword evidence="10 17" id="KW-0227">DNA damage</keyword>
<keyword evidence="5 17" id="KW-0963">Cytoplasm</keyword>
<comment type="cofactor">
    <cofactor evidence="17">
        <name>Mg(2+)</name>
        <dbReference type="ChEBI" id="CHEBI:18420"/>
    </cofactor>
    <text evidence="17">Binds 2 magnesium ions per subunit.</text>
</comment>
<dbReference type="AlphaFoldDB" id="A0A8J2YVB8"/>
<evidence type="ECO:0000256" key="4">
    <source>
        <dbReference type="ARBA" id="ARBA00022457"/>
    </source>
</evidence>
<evidence type="ECO:0000259" key="18">
    <source>
        <dbReference type="PROSITE" id="PS50173"/>
    </source>
</evidence>
<dbReference type="FunFam" id="1.10.150.20:FF:000019">
    <property type="entry name" value="DNA polymerase IV"/>
    <property type="match status" value="1"/>
</dbReference>
<feature type="active site" evidence="17">
    <location>
        <position position="108"/>
    </location>
</feature>
<gene>
    <name evidence="17 19" type="primary">dinB</name>
    <name evidence="19" type="ORF">GCM10011611_35790</name>
</gene>
<dbReference type="InterPro" id="IPR024728">
    <property type="entry name" value="PolY_HhH_motif"/>
</dbReference>
<sequence>MAETAVRKIIHVDMDAFYASVEQRDDPALRGRPVAVGYGAKRGVVAAASYEARAFGVHSAMPSTTALRKCPALIFVPPRFEVYRAVSRQIRAIFADYTELIEPLSLDEAYLDVTANRRGLPTASATAAEIRARILEATGLTASAGISYNKFLAKLASDQRKPNGQFVIPPEHGPGFIEALPVKKFHGVGPVTAEKMNRLGIFTGADLRRQSLSFLQEKFGKSGPWYYAISRAEDGRPVVPNRPRKSSGSETTFAHDLVEPAEIEAGVRQMAEEVWDWCEKAQDFGRTVTVKIKYADFQQATRSRTLAAPVASHDGLIAVSLELVRSTLPTPKGIRLLGVTVSNFAASNLDRADGAETDQLDLDLGRA</sequence>
<feature type="domain" description="UmuC" evidence="18">
    <location>
        <begin position="9"/>
        <end position="189"/>
    </location>
</feature>
<comment type="catalytic activity">
    <reaction evidence="16 17">
        <text>DNA(n) + a 2'-deoxyribonucleoside 5'-triphosphate = DNA(n+1) + diphosphate</text>
        <dbReference type="Rhea" id="RHEA:22508"/>
        <dbReference type="Rhea" id="RHEA-COMP:17339"/>
        <dbReference type="Rhea" id="RHEA-COMP:17340"/>
        <dbReference type="ChEBI" id="CHEBI:33019"/>
        <dbReference type="ChEBI" id="CHEBI:61560"/>
        <dbReference type="ChEBI" id="CHEBI:173112"/>
        <dbReference type="EC" id="2.7.7.7"/>
    </reaction>
</comment>
<evidence type="ECO:0000313" key="19">
    <source>
        <dbReference type="EMBL" id="GGF26585.1"/>
    </source>
</evidence>
<dbReference type="InterPro" id="IPR043502">
    <property type="entry name" value="DNA/RNA_pol_sf"/>
</dbReference>
<name>A0A8J2YVB8_9PROT</name>
<keyword evidence="7 17" id="KW-0548">Nucleotidyltransferase</keyword>
<dbReference type="GO" id="GO:0009432">
    <property type="term" value="P:SOS response"/>
    <property type="evidence" value="ECO:0007669"/>
    <property type="project" value="TreeGrafter"/>
</dbReference>
<dbReference type="InterPro" id="IPR036775">
    <property type="entry name" value="DNA_pol_Y-fam_lit_finger_sf"/>
</dbReference>
<evidence type="ECO:0000256" key="12">
    <source>
        <dbReference type="ARBA" id="ARBA00022932"/>
    </source>
</evidence>
<dbReference type="PROSITE" id="PS50173">
    <property type="entry name" value="UMUC"/>
    <property type="match status" value="1"/>
</dbReference>
<dbReference type="InterPro" id="IPR001126">
    <property type="entry name" value="UmuC"/>
</dbReference>
<evidence type="ECO:0000256" key="9">
    <source>
        <dbReference type="ARBA" id="ARBA00022723"/>
    </source>
</evidence>
<dbReference type="RefSeq" id="WP_189048203.1">
    <property type="nucleotide sequence ID" value="NZ_BMJQ01000009.1"/>
</dbReference>
<accession>A0A8J2YVB8</accession>
<evidence type="ECO:0000256" key="13">
    <source>
        <dbReference type="ARBA" id="ARBA00023125"/>
    </source>
</evidence>
<dbReference type="GO" id="GO:0003887">
    <property type="term" value="F:DNA-directed DNA polymerase activity"/>
    <property type="evidence" value="ECO:0007669"/>
    <property type="project" value="UniProtKB-UniRule"/>
</dbReference>
<dbReference type="SUPFAM" id="SSF56672">
    <property type="entry name" value="DNA/RNA polymerases"/>
    <property type="match status" value="1"/>
</dbReference>
<reference evidence="19" key="2">
    <citation type="submission" date="2020-09" db="EMBL/GenBank/DDBJ databases">
        <authorList>
            <person name="Sun Q."/>
            <person name="Zhou Y."/>
        </authorList>
    </citation>
    <scope>NUCLEOTIDE SEQUENCE</scope>
    <source>
        <strain evidence="19">CGMCC 1.15725</strain>
    </source>
</reference>
<evidence type="ECO:0000256" key="11">
    <source>
        <dbReference type="ARBA" id="ARBA00022842"/>
    </source>
</evidence>
<evidence type="ECO:0000256" key="10">
    <source>
        <dbReference type="ARBA" id="ARBA00022763"/>
    </source>
</evidence>
<comment type="similarity">
    <text evidence="2 17">Belongs to the DNA polymerase type-Y family.</text>
</comment>
<keyword evidence="8 17" id="KW-0235">DNA replication</keyword>
<feature type="binding site" evidence="17">
    <location>
        <position position="13"/>
    </location>
    <ligand>
        <name>Mg(2+)</name>
        <dbReference type="ChEBI" id="CHEBI:18420"/>
    </ligand>
</feature>
<feature type="site" description="Substrate discrimination" evidence="17">
    <location>
        <position position="18"/>
    </location>
</feature>
<keyword evidence="11 17" id="KW-0460">Magnesium</keyword>
<dbReference type="NCBIfam" id="NF002677">
    <property type="entry name" value="PRK02406.1"/>
    <property type="match status" value="1"/>
</dbReference>
<dbReference type="FunFam" id="3.30.1490.100:FF:000004">
    <property type="entry name" value="DNA polymerase IV"/>
    <property type="match status" value="1"/>
</dbReference>
<dbReference type="EC" id="2.7.7.7" evidence="17"/>
<keyword evidence="20" id="KW-1185">Reference proteome</keyword>
<dbReference type="GO" id="GO:0006261">
    <property type="term" value="P:DNA-templated DNA replication"/>
    <property type="evidence" value="ECO:0007669"/>
    <property type="project" value="UniProtKB-UniRule"/>
</dbReference>
<dbReference type="SUPFAM" id="SSF100879">
    <property type="entry name" value="Lesion bypass DNA polymerase (Y-family), little finger domain"/>
    <property type="match status" value="1"/>
</dbReference>
<proteinExistence type="inferred from homology"/>
<evidence type="ECO:0000256" key="1">
    <source>
        <dbReference type="ARBA" id="ARBA00004496"/>
    </source>
</evidence>
<dbReference type="Gene3D" id="3.30.1490.100">
    <property type="entry name" value="DNA polymerase, Y-family, little finger domain"/>
    <property type="match status" value="1"/>
</dbReference>
<dbReference type="InterPro" id="IPR043128">
    <property type="entry name" value="Rev_trsase/Diguanyl_cyclase"/>
</dbReference>
<comment type="function">
    <text evidence="15 17">Poorly processive, error-prone DNA polymerase involved in untargeted mutagenesis. Copies undamaged DNA at stalled replication forks, which arise in vivo from mismatched or misaligned primer ends. These misaligned primers can be extended by PolIV. Exhibits no 3'-5' exonuclease (proofreading) activity. May be involved in translesional synthesis, in conjunction with the beta clamp from PolIII.</text>
</comment>
<keyword evidence="13 17" id="KW-0238">DNA-binding</keyword>
<dbReference type="Proteomes" id="UP000646365">
    <property type="component" value="Unassembled WGS sequence"/>
</dbReference>
<evidence type="ECO:0000256" key="5">
    <source>
        <dbReference type="ARBA" id="ARBA00022490"/>
    </source>
</evidence>
<reference evidence="19" key="1">
    <citation type="journal article" date="2014" name="Int. J. Syst. Evol. Microbiol.">
        <title>Complete genome sequence of Corynebacterium casei LMG S-19264T (=DSM 44701T), isolated from a smear-ripened cheese.</title>
        <authorList>
            <consortium name="US DOE Joint Genome Institute (JGI-PGF)"/>
            <person name="Walter F."/>
            <person name="Albersmeier A."/>
            <person name="Kalinowski J."/>
            <person name="Ruckert C."/>
        </authorList>
    </citation>
    <scope>NUCLEOTIDE SEQUENCE</scope>
    <source>
        <strain evidence="19">CGMCC 1.15725</strain>
    </source>
</reference>
<evidence type="ECO:0000256" key="2">
    <source>
        <dbReference type="ARBA" id="ARBA00010945"/>
    </source>
</evidence>
<keyword evidence="12 17" id="KW-0239">DNA-directed DNA polymerase</keyword>
<evidence type="ECO:0000256" key="3">
    <source>
        <dbReference type="ARBA" id="ARBA00011245"/>
    </source>
</evidence>
<dbReference type="FunFam" id="3.40.1170.60:FF:000001">
    <property type="entry name" value="DNA polymerase IV"/>
    <property type="match status" value="1"/>
</dbReference>
<dbReference type="GO" id="GO:0003684">
    <property type="term" value="F:damaged DNA binding"/>
    <property type="evidence" value="ECO:0007669"/>
    <property type="project" value="InterPro"/>
</dbReference>
<comment type="caution">
    <text evidence="19">The sequence shown here is derived from an EMBL/GenBank/DDBJ whole genome shotgun (WGS) entry which is preliminary data.</text>
</comment>
<evidence type="ECO:0000256" key="17">
    <source>
        <dbReference type="HAMAP-Rule" id="MF_01113"/>
    </source>
</evidence>
<comment type="subunit">
    <text evidence="3 17">Monomer.</text>
</comment>
<dbReference type="GO" id="GO:0000287">
    <property type="term" value="F:magnesium ion binding"/>
    <property type="evidence" value="ECO:0007669"/>
    <property type="project" value="UniProtKB-UniRule"/>
</dbReference>
<dbReference type="GO" id="GO:0006281">
    <property type="term" value="P:DNA repair"/>
    <property type="evidence" value="ECO:0007669"/>
    <property type="project" value="UniProtKB-UniRule"/>
</dbReference>
<evidence type="ECO:0000256" key="8">
    <source>
        <dbReference type="ARBA" id="ARBA00022705"/>
    </source>
</evidence>
<dbReference type="InterPro" id="IPR017961">
    <property type="entry name" value="DNA_pol_Y-fam_little_finger"/>
</dbReference>
<keyword evidence="9 17" id="KW-0479">Metal-binding</keyword>
<dbReference type="HAMAP" id="MF_01113">
    <property type="entry name" value="DNApol_IV"/>
    <property type="match status" value="1"/>
</dbReference>
<dbReference type="PANTHER" id="PTHR11076">
    <property type="entry name" value="DNA REPAIR POLYMERASE UMUC / TRANSFERASE FAMILY MEMBER"/>
    <property type="match status" value="1"/>
</dbReference>
<feature type="binding site" evidence="17">
    <location>
        <position position="107"/>
    </location>
    <ligand>
        <name>Mg(2+)</name>
        <dbReference type="ChEBI" id="CHEBI:18420"/>
    </ligand>
</feature>